<dbReference type="KEGG" id="mka:MK1677"/>
<dbReference type="OrthoDB" id="7514at2157"/>
<dbReference type="InterPro" id="IPR003958">
    <property type="entry name" value="CBFA_NFYB_domain"/>
</dbReference>
<organism evidence="2 3">
    <name type="scientific">Methanopyrus kandleri (strain AV19 / DSM 6324 / JCM 9639 / NBRC 100938)</name>
    <dbReference type="NCBI Taxonomy" id="190192"/>
    <lineage>
        <taxon>Archaea</taxon>
        <taxon>Methanobacteriati</taxon>
        <taxon>Methanobacteriota</taxon>
        <taxon>Methanomada group</taxon>
        <taxon>Methanopyri</taxon>
        <taxon>Methanopyrales</taxon>
        <taxon>Methanopyraceae</taxon>
        <taxon>Methanopyrus</taxon>
    </lineage>
</organism>
<dbReference type="EnsemblBacteria" id="AAM02890">
    <property type="protein sequence ID" value="AAM02890"/>
    <property type="gene ID" value="MK1677"/>
</dbReference>
<name>F1SVE7_METKA</name>
<evidence type="ECO:0000313" key="3">
    <source>
        <dbReference type="Proteomes" id="UP000001826"/>
    </source>
</evidence>
<sequence>MAVELPKAAIERIFRQGIGERRLSQDAKDTIYDFVPTMAEYVANAAKSVLDASGKKTLMEEHLKALADVLMVEGVEDYDGELFGRATVRRILKRAGIERASSDAVDLYNKLICRATEELGEKAAEYADEDGRKTVQGEDVEKAITYSMPKGGEL</sequence>
<reference evidence="2 3" key="1">
    <citation type="journal article" date="2002" name="Proc. Natl. Acad. Sci. U.S.A.">
        <title>The complete genome of hyperthermophile Methanopyrus kandleri AV19 and monophyly of archaeal methanogens.</title>
        <authorList>
            <person name="Slesarev A.I."/>
            <person name="Mezhevaya K.V."/>
            <person name="Makarova K.S."/>
            <person name="Polushin N.N."/>
            <person name="Shcherbinina O.V."/>
            <person name="Shakhova V.V."/>
            <person name="Belova G.I."/>
            <person name="Aravind L."/>
            <person name="Natale D.A."/>
            <person name="Rogozin I.B."/>
            <person name="Tatusov R.L."/>
            <person name="Wolf Y.I."/>
            <person name="Stetter K.O."/>
            <person name="Malykh A.G."/>
            <person name="Koonin E.V."/>
            <person name="Kozyavkin S.A."/>
        </authorList>
    </citation>
    <scope>NUCLEOTIDE SEQUENCE [LARGE SCALE GENOMIC DNA]</scope>
    <source>
        <strain evidence="3">AV19 / DSM 6324 / JCM 9639 / NBRC 100938</strain>
    </source>
</reference>
<dbReference type="HOGENOM" id="CLU_1700291_0_0_2"/>
<dbReference type="PANTHER" id="PTHR47828:SF1">
    <property type="entry name" value="ARCHAEAL HISTONE A"/>
    <property type="match status" value="1"/>
</dbReference>
<dbReference type="GeneID" id="1478272"/>
<dbReference type="SUPFAM" id="SSF47113">
    <property type="entry name" value="Histone-fold"/>
    <property type="match status" value="1"/>
</dbReference>
<dbReference type="PANTHER" id="PTHR47828">
    <property type="entry name" value="ARCHAEAL HISTONE A"/>
    <property type="match status" value="1"/>
</dbReference>
<dbReference type="Proteomes" id="UP000001826">
    <property type="component" value="Chromosome"/>
</dbReference>
<evidence type="ECO:0000259" key="1">
    <source>
        <dbReference type="Pfam" id="PF00808"/>
    </source>
</evidence>
<dbReference type="EMBL" id="AE009439">
    <property type="protein sequence ID" value="AAM02890.1"/>
    <property type="molecule type" value="Genomic_DNA"/>
</dbReference>
<dbReference type="AlphaFoldDB" id="F1SVE7"/>
<evidence type="ECO:0000313" key="2">
    <source>
        <dbReference type="EMBL" id="AAM02890.1"/>
    </source>
</evidence>
<gene>
    <name evidence="2" type="primary">hht1_3</name>
    <name evidence="2" type="ordered locus">MK1677</name>
</gene>
<dbReference type="InterPro" id="IPR009072">
    <property type="entry name" value="Histone-fold"/>
</dbReference>
<dbReference type="STRING" id="190192.MK1677"/>
<dbReference type="SMR" id="F1SVE7"/>
<dbReference type="GO" id="GO:0046982">
    <property type="term" value="F:protein heterodimerization activity"/>
    <property type="evidence" value="ECO:0007669"/>
    <property type="project" value="InterPro"/>
</dbReference>
<keyword evidence="3" id="KW-1185">Reference proteome</keyword>
<proteinExistence type="predicted"/>
<accession>F1SVE7</accession>
<dbReference type="InParanoid" id="F1SVE7"/>
<dbReference type="InterPro" id="IPR050947">
    <property type="entry name" value="Archaeal_histone_HMF"/>
</dbReference>
<protein>
    <submittedName>
        <fullName evidence="2">Histone H3/H4</fullName>
    </submittedName>
</protein>
<dbReference type="Gene3D" id="1.10.20.10">
    <property type="entry name" value="Histone, subunit A"/>
    <property type="match status" value="1"/>
</dbReference>
<dbReference type="RefSeq" id="WP_011020045.1">
    <property type="nucleotide sequence ID" value="NC_003551.1"/>
</dbReference>
<dbReference type="CDD" id="cd22909">
    <property type="entry name" value="HFD_archaea_histone-like"/>
    <property type="match status" value="1"/>
</dbReference>
<feature type="domain" description="Transcription factor CBF/NF-Y/archaeal histone" evidence="1">
    <location>
        <begin position="4"/>
        <end position="64"/>
    </location>
</feature>
<dbReference type="Pfam" id="PF00808">
    <property type="entry name" value="CBFD_NFYB_HMF"/>
    <property type="match status" value="2"/>
</dbReference>
<feature type="domain" description="Transcription factor CBF/NF-Y/archaeal histone" evidence="1">
    <location>
        <begin position="85"/>
        <end position="144"/>
    </location>
</feature>
<dbReference type="PaxDb" id="190192-MK1677"/>